<comment type="caution">
    <text evidence="2">The sequence shown here is derived from an EMBL/GenBank/DDBJ whole genome shotgun (WGS) entry which is preliminary data.</text>
</comment>
<proteinExistence type="predicted"/>
<organism evidence="2 3">
    <name type="scientific">Streptomyces stelliscabiei</name>
    <dbReference type="NCBI Taxonomy" id="146820"/>
    <lineage>
        <taxon>Bacteria</taxon>
        <taxon>Bacillati</taxon>
        <taxon>Actinomycetota</taxon>
        <taxon>Actinomycetes</taxon>
        <taxon>Kitasatosporales</taxon>
        <taxon>Streptomycetaceae</taxon>
        <taxon>Streptomyces</taxon>
    </lineage>
</organism>
<name>A0A8I0TR66_9ACTN</name>
<accession>A0A8I0TR66</accession>
<protein>
    <submittedName>
        <fullName evidence="2">Uncharacterized protein</fullName>
    </submittedName>
</protein>
<dbReference type="GeneID" id="86827876"/>
<dbReference type="RefSeq" id="WP_046917063.1">
    <property type="nucleotide sequence ID" value="NZ_JADBGF010000001.1"/>
</dbReference>
<dbReference type="AlphaFoldDB" id="A0A8I0TR66"/>
<feature type="region of interest" description="Disordered" evidence="1">
    <location>
        <begin position="47"/>
        <end position="67"/>
    </location>
</feature>
<evidence type="ECO:0000256" key="1">
    <source>
        <dbReference type="SAM" id="MobiDB-lite"/>
    </source>
</evidence>
<evidence type="ECO:0000313" key="3">
    <source>
        <dbReference type="Proteomes" id="UP000629287"/>
    </source>
</evidence>
<dbReference type="EMBL" id="JADBGF010000001">
    <property type="protein sequence ID" value="MBE1597172.1"/>
    <property type="molecule type" value="Genomic_DNA"/>
</dbReference>
<dbReference type="Proteomes" id="UP000629287">
    <property type="component" value="Unassembled WGS sequence"/>
</dbReference>
<evidence type="ECO:0000313" key="2">
    <source>
        <dbReference type="EMBL" id="MBE1597172.1"/>
    </source>
</evidence>
<gene>
    <name evidence="2" type="ORF">H4687_003301</name>
</gene>
<dbReference type="OrthoDB" id="4321764at2"/>
<sequence length="67" mass="7431">MADRFSGNHIGRSWTTHEIEDRCPCPKAPCGLVVQDEVAAECREHHWSAAKTTRQSHSADRCPGATQ</sequence>
<reference evidence="2 3" key="1">
    <citation type="submission" date="2020-10" db="EMBL/GenBank/DDBJ databases">
        <title>Sequencing the genomes of 1000 actinobacteria strains.</title>
        <authorList>
            <person name="Klenk H.-P."/>
        </authorList>
    </citation>
    <scope>NUCLEOTIDE SEQUENCE [LARGE SCALE GENOMIC DNA]</scope>
    <source>
        <strain evidence="2 3">DSM 41803</strain>
    </source>
</reference>
<keyword evidence="3" id="KW-1185">Reference proteome</keyword>